<dbReference type="KEGG" id="mng:MNEG_11935"/>
<feature type="repeat" description="ARM" evidence="1">
    <location>
        <begin position="198"/>
        <end position="244"/>
    </location>
</feature>
<accession>A0A0D2J8E5</accession>
<gene>
    <name evidence="2" type="ORF">MNEG_11935</name>
</gene>
<dbReference type="Proteomes" id="UP000054498">
    <property type="component" value="Unassembled WGS sequence"/>
</dbReference>
<dbReference type="InterPro" id="IPR000225">
    <property type="entry name" value="Armadillo"/>
</dbReference>
<organism evidence="2 3">
    <name type="scientific">Monoraphidium neglectum</name>
    <dbReference type="NCBI Taxonomy" id="145388"/>
    <lineage>
        <taxon>Eukaryota</taxon>
        <taxon>Viridiplantae</taxon>
        <taxon>Chlorophyta</taxon>
        <taxon>core chlorophytes</taxon>
        <taxon>Chlorophyceae</taxon>
        <taxon>CS clade</taxon>
        <taxon>Sphaeropleales</taxon>
        <taxon>Selenastraceae</taxon>
        <taxon>Monoraphidium</taxon>
    </lineage>
</organism>
<dbReference type="InterPro" id="IPR016024">
    <property type="entry name" value="ARM-type_fold"/>
</dbReference>
<proteinExistence type="predicted"/>
<protein>
    <recommendedName>
        <fullName evidence="4">Vacuolar protein 8</fullName>
    </recommendedName>
</protein>
<dbReference type="PANTHER" id="PTHR15599:SF1">
    <property type="entry name" value="RADIAL SPOKE HEAD 14 HOMOLOG"/>
    <property type="match status" value="1"/>
</dbReference>
<dbReference type="PROSITE" id="PS50176">
    <property type="entry name" value="ARM_REPEAT"/>
    <property type="match status" value="1"/>
</dbReference>
<sequence>MGSHVRELRHDDARIRRKAVVAARELMGAPEKLVQCIAAGVTPALIALLQLLLRRETGLRDFLQYGGLAPLLGLVAVGSPAAVRDEAYGALQEACRFECGRTAVAAHKGALAALVARARQEEPARAPLALAVLHACTQVRNSESTLGQLIYNASAVPMLAELLATQTQPAAVREAAAQLLAALCSTRAEAISQAVSAGCVPRLVEMLALLEGQQPGESTAAAASALVNITMAKEGKVAFKEAGGVSSLSSLVRSALLPDEGGSPGPCKGHSCSQGRAGQLPCLLLHLAANVAELPECRTQMLQGGAAEAVKRLAAQEQQLLAGHGRSSEASVATGKAAADALRALGFAHWPQ</sequence>
<dbReference type="OrthoDB" id="409644at2759"/>
<evidence type="ECO:0000313" key="2">
    <source>
        <dbReference type="EMBL" id="KIY96027.1"/>
    </source>
</evidence>
<reference evidence="2 3" key="1">
    <citation type="journal article" date="2013" name="BMC Genomics">
        <title>Reconstruction of the lipid metabolism for the microalga Monoraphidium neglectum from its genome sequence reveals characteristics suitable for biofuel production.</title>
        <authorList>
            <person name="Bogen C."/>
            <person name="Al-Dilaimi A."/>
            <person name="Albersmeier A."/>
            <person name="Wichmann J."/>
            <person name="Grundmann M."/>
            <person name="Rupp O."/>
            <person name="Lauersen K.J."/>
            <person name="Blifernez-Klassen O."/>
            <person name="Kalinowski J."/>
            <person name="Goesmann A."/>
            <person name="Mussgnug J.H."/>
            <person name="Kruse O."/>
        </authorList>
    </citation>
    <scope>NUCLEOTIDE SEQUENCE [LARGE SCALE GENOMIC DNA]</scope>
    <source>
        <strain evidence="2 3">SAG 48.87</strain>
    </source>
</reference>
<dbReference type="InterPro" id="IPR042856">
    <property type="entry name" value="RSP14"/>
</dbReference>
<evidence type="ECO:0000313" key="3">
    <source>
        <dbReference type="Proteomes" id="UP000054498"/>
    </source>
</evidence>
<dbReference type="InterPro" id="IPR011989">
    <property type="entry name" value="ARM-like"/>
</dbReference>
<name>A0A0D2J8E5_9CHLO</name>
<dbReference type="STRING" id="145388.A0A0D2J8E5"/>
<dbReference type="Gene3D" id="1.25.10.10">
    <property type="entry name" value="Leucine-rich Repeat Variant"/>
    <property type="match status" value="1"/>
</dbReference>
<evidence type="ECO:0008006" key="4">
    <source>
        <dbReference type="Google" id="ProtNLM"/>
    </source>
</evidence>
<dbReference type="PANTHER" id="PTHR15599">
    <property type="entry name" value="RTDR1"/>
    <property type="match status" value="1"/>
</dbReference>
<evidence type="ECO:0000256" key="1">
    <source>
        <dbReference type="PROSITE-ProRule" id="PRU00259"/>
    </source>
</evidence>
<dbReference type="AlphaFoldDB" id="A0A0D2J8E5"/>
<dbReference type="RefSeq" id="XP_013895047.1">
    <property type="nucleotide sequence ID" value="XM_014039593.1"/>
</dbReference>
<keyword evidence="3" id="KW-1185">Reference proteome</keyword>
<dbReference type="GeneID" id="25729247"/>
<dbReference type="EMBL" id="KK103195">
    <property type="protein sequence ID" value="KIY96027.1"/>
    <property type="molecule type" value="Genomic_DNA"/>
</dbReference>
<dbReference type="SUPFAM" id="SSF48371">
    <property type="entry name" value="ARM repeat"/>
    <property type="match status" value="1"/>
</dbReference>